<gene>
    <name evidence="2" type="ORF">K461DRAFT_280325</name>
</gene>
<feature type="transmembrane region" description="Helical" evidence="1">
    <location>
        <begin position="53"/>
        <end position="72"/>
    </location>
</feature>
<keyword evidence="1" id="KW-1133">Transmembrane helix</keyword>
<protein>
    <submittedName>
        <fullName evidence="2">Uncharacterized protein</fullName>
    </submittedName>
</protein>
<name>A0A9P4IV96_9PEZI</name>
<dbReference type="EMBL" id="ML996089">
    <property type="protein sequence ID" value="KAF2150301.1"/>
    <property type="molecule type" value="Genomic_DNA"/>
</dbReference>
<comment type="caution">
    <text evidence="2">The sequence shown here is derived from an EMBL/GenBank/DDBJ whole genome shotgun (WGS) entry which is preliminary data.</text>
</comment>
<accession>A0A9P4IV96</accession>
<feature type="transmembrane region" description="Helical" evidence="1">
    <location>
        <begin position="20"/>
        <end position="41"/>
    </location>
</feature>
<keyword evidence="3" id="KW-1185">Reference proteome</keyword>
<dbReference type="AlphaFoldDB" id="A0A9P4IV96"/>
<reference evidence="2" key="1">
    <citation type="journal article" date="2020" name="Stud. Mycol.">
        <title>101 Dothideomycetes genomes: a test case for predicting lifestyles and emergence of pathogens.</title>
        <authorList>
            <person name="Haridas S."/>
            <person name="Albert R."/>
            <person name="Binder M."/>
            <person name="Bloem J."/>
            <person name="Labutti K."/>
            <person name="Salamov A."/>
            <person name="Andreopoulos B."/>
            <person name="Baker S."/>
            <person name="Barry K."/>
            <person name="Bills G."/>
            <person name="Bluhm B."/>
            <person name="Cannon C."/>
            <person name="Castanera R."/>
            <person name="Culley D."/>
            <person name="Daum C."/>
            <person name="Ezra D."/>
            <person name="Gonzalez J."/>
            <person name="Henrissat B."/>
            <person name="Kuo A."/>
            <person name="Liang C."/>
            <person name="Lipzen A."/>
            <person name="Lutzoni F."/>
            <person name="Magnuson J."/>
            <person name="Mondo S."/>
            <person name="Nolan M."/>
            <person name="Ohm R."/>
            <person name="Pangilinan J."/>
            <person name="Park H.-J."/>
            <person name="Ramirez L."/>
            <person name="Alfaro M."/>
            <person name="Sun H."/>
            <person name="Tritt A."/>
            <person name="Yoshinaga Y."/>
            <person name="Zwiers L.-H."/>
            <person name="Turgeon B."/>
            <person name="Goodwin S."/>
            <person name="Spatafora J."/>
            <person name="Crous P."/>
            <person name="Grigoriev I."/>
        </authorList>
    </citation>
    <scope>NUCLEOTIDE SEQUENCE</scope>
    <source>
        <strain evidence="2">CBS 260.36</strain>
    </source>
</reference>
<evidence type="ECO:0000313" key="2">
    <source>
        <dbReference type="EMBL" id="KAF2150301.1"/>
    </source>
</evidence>
<dbReference type="Proteomes" id="UP000799439">
    <property type="component" value="Unassembled WGS sequence"/>
</dbReference>
<evidence type="ECO:0000256" key="1">
    <source>
        <dbReference type="SAM" id="Phobius"/>
    </source>
</evidence>
<proteinExistence type="predicted"/>
<keyword evidence="1" id="KW-0812">Transmembrane</keyword>
<organism evidence="2 3">
    <name type="scientific">Myriangium duriaei CBS 260.36</name>
    <dbReference type="NCBI Taxonomy" id="1168546"/>
    <lineage>
        <taxon>Eukaryota</taxon>
        <taxon>Fungi</taxon>
        <taxon>Dikarya</taxon>
        <taxon>Ascomycota</taxon>
        <taxon>Pezizomycotina</taxon>
        <taxon>Dothideomycetes</taxon>
        <taxon>Dothideomycetidae</taxon>
        <taxon>Myriangiales</taxon>
        <taxon>Myriangiaceae</taxon>
        <taxon>Myriangium</taxon>
    </lineage>
</organism>
<evidence type="ECO:0000313" key="3">
    <source>
        <dbReference type="Proteomes" id="UP000799439"/>
    </source>
</evidence>
<keyword evidence="1" id="KW-0472">Membrane</keyword>
<sequence>MVSVDSHDSFARNFGEAMETGLGPLIILTIVSIGLAQRSVLHIRRMLHSESDSPLLVPIIFTTVVVILYILYSLYFGTRWIATIIKESRTVG</sequence>